<proteinExistence type="predicted"/>
<evidence type="ECO:0000313" key="2">
    <source>
        <dbReference type="EMBL" id="KAK0151601.1"/>
    </source>
</evidence>
<keyword evidence="3" id="KW-1185">Reference proteome</keyword>
<comment type="caution">
    <text evidence="2">The sequence shown here is derived from an EMBL/GenBank/DDBJ whole genome shotgun (WGS) entry which is preliminary data.</text>
</comment>
<sequence length="495" mass="58687">MRGRAAGSQLKRKLICESENVHAKKERLRYHSNIDYKKRKLQTLKDKYKDVCIKQGKCESSRKHFENQYRSNPQFQKYKLAYFQNKYRTNAKYQKLKRDGSKRRYGNNLSVQTQVREYSKGKYNTNKTFQSDVRDYSKDKYKTNTKFQTLVGSYSKHKYKTNTKFQILVRSYSKDKYKTNSKFQTLVRSYSKDKYKTNTKFQTLVRSYSKDKYKTNTKFQTLVRSYSKDKYKTNTKFQTLVRSYSKDKYKTNTKFQTLVRSYSKDKYKTNMQFQTLVRDYSRLKYKNISFQNKIKKDNKTKYRNNKNIRVNKIKQGRESYAKWQKKQEDVNCAIAHFREEVSCGPEYVCSVCHRLLFRKQVVECKTQSYEGKRAEVATLAERCITLTYLHVCDTECDEGCSLSDSPSSKLWICYTCHRKILAGKLPDQSVINNMHLDEIPAELKCLNSLEQHLIARHIPFMKLLCLPQGRQKACHGPCVSVPVNTTDVTHLLPRN</sequence>
<gene>
    <name evidence="2" type="ORF">N1851_007100</name>
</gene>
<dbReference type="InterPro" id="IPR046700">
    <property type="entry name" value="DUF6570"/>
</dbReference>
<name>A0AA47N4S5_MERPO</name>
<dbReference type="EMBL" id="JAOPHQ010001190">
    <property type="protein sequence ID" value="KAK0151601.1"/>
    <property type="molecule type" value="Genomic_DNA"/>
</dbReference>
<dbReference type="Proteomes" id="UP001174136">
    <property type="component" value="Unassembled WGS sequence"/>
</dbReference>
<dbReference type="Pfam" id="PF20209">
    <property type="entry name" value="DUF6570"/>
    <property type="match status" value="1"/>
</dbReference>
<organism evidence="2 3">
    <name type="scientific">Merluccius polli</name>
    <name type="common">Benguela hake</name>
    <name type="synonym">Merluccius cadenati</name>
    <dbReference type="NCBI Taxonomy" id="89951"/>
    <lineage>
        <taxon>Eukaryota</taxon>
        <taxon>Metazoa</taxon>
        <taxon>Chordata</taxon>
        <taxon>Craniata</taxon>
        <taxon>Vertebrata</taxon>
        <taxon>Euteleostomi</taxon>
        <taxon>Actinopterygii</taxon>
        <taxon>Neopterygii</taxon>
        <taxon>Teleostei</taxon>
        <taxon>Neoteleostei</taxon>
        <taxon>Acanthomorphata</taxon>
        <taxon>Zeiogadaria</taxon>
        <taxon>Gadariae</taxon>
        <taxon>Gadiformes</taxon>
        <taxon>Gadoidei</taxon>
        <taxon>Merlucciidae</taxon>
        <taxon>Merluccius</taxon>
    </lineage>
</organism>
<dbReference type="AlphaFoldDB" id="A0AA47N4S5"/>
<protein>
    <recommendedName>
        <fullName evidence="1">DUF6570 domain-containing protein</fullName>
    </recommendedName>
</protein>
<evidence type="ECO:0000313" key="3">
    <source>
        <dbReference type="Proteomes" id="UP001174136"/>
    </source>
</evidence>
<reference evidence="2" key="1">
    <citation type="journal article" date="2023" name="Front. Mar. Sci.">
        <title>A new Merluccius polli reference genome to investigate the effects of global change in West African waters.</title>
        <authorList>
            <person name="Mateo J.L."/>
            <person name="Blanco-Fernandez C."/>
            <person name="Garcia-Vazquez E."/>
            <person name="Machado-Schiaffino G."/>
        </authorList>
    </citation>
    <scope>NUCLEOTIDE SEQUENCE</scope>
    <source>
        <strain evidence="2">C29</strain>
        <tissue evidence="2">Fin</tissue>
    </source>
</reference>
<evidence type="ECO:0000259" key="1">
    <source>
        <dbReference type="Pfam" id="PF20209"/>
    </source>
</evidence>
<accession>A0AA47N4S5</accession>
<feature type="domain" description="DUF6570" evidence="1">
    <location>
        <begin position="423"/>
        <end position="494"/>
    </location>
</feature>